<name>A0A6C0AE04_9ZZZZ</name>
<evidence type="ECO:0000313" key="1">
    <source>
        <dbReference type="EMBL" id="QHS77683.1"/>
    </source>
</evidence>
<accession>A0A6C0AE04</accession>
<dbReference type="AlphaFoldDB" id="A0A6C0AE04"/>
<dbReference type="EMBL" id="MN740593">
    <property type="protein sequence ID" value="QHS77683.1"/>
    <property type="molecule type" value="Genomic_DNA"/>
</dbReference>
<organism evidence="1">
    <name type="scientific">viral metagenome</name>
    <dbReference type="NCBI Taxonomy" id="1070528"/>
    <lineage>
        <taxon>unclassified sequences</taxon>
        <taxon>metagenomes</taxon>
        <taxon>organismal metagenomes</taxon>
    </lineage>
</organism>
<reference evidence="1" key="1">
    <citation type="journal article" date="2020" name="Nature">
        <title>Giant virus diversity and host interactions through global metagenomics.</title>
        <authorList>
            <person name="Schulz F."/>
            <person name="Roux S."/>
            <person name="Paez-Espino D."/>
            <person name="Jungbluth S."/>
            <person name="Walsh D.A."/>
            <person name="Denef V.J."/>
            <person name="McMahon K.D."/>
            <person name="Konstantinidis K.T."/>
            <person name="Eloe-Fadrosh E.A."/>
            <person name="Kyrpides N.C."/>
            <person name="Woyke T."/>
        </authorList>
    </citation>
    <scope>NUCLEOTIDE SEQUENCE</scope>
    <source>
        <strain evidence="1">GVMAG-S-1021933-23</strain>
    </source>
</reference>
<sequence>MISQNTENIKIEFRIIKDIKFCSIKTDLSGEDIFYLKILSFKWKIISGISLSYRTFYLNFDI</sequence>
<protein>
    <submittedName>
        <fullName evidence="1">Uncharacterized protein</fullName>
    </submittedName>
</protein>
<proteinExistence type="predicted"/>